<dbReference type="EMBL" id="BPLR01007748">
    <property type="protein sequence ID" value="GIY19411.1"/>
    <property type="molecule type" value="Genomic_DNA"/>
</dbReference>
<gene>
    <name evidence="1" type="ORF">CEXT_777951</name>
</gene>
<accession>A0AAV4REM1</accession>
<proteinExistence type="predicted"/>
<evidence type="ECO:0000313" key="1">
    <source>
        <dbReference type="EMBL" id="GIY19411.1"/>
    </source>
</evidence>
<organism evidence="1 2">
    <name type="scientific">Caerostris extrusa</name>
    <name type="common">Bark spider</name>
    <name type="synonym">Caerostris bankana</name>
    <dbReference type="NCBI Taxonomy" id="172846"/>
    <lineage>
        <taxon>Eukaryota</taxon>
        <taxon>Metazoa</taxon>
        <taxon>Ecdysozoa</taxon>
        <taxon>Arthropoda</taxon>
        <taxon>Chelicerata</taxon>
        <taxon>Arachnida</taxon>
        <taxon>Araneae</taxon>
        <taxon>Araneomorphae</taxon>
        <taxon>Entelegynae</taxon>
        <taxon>Araneoidea</taxon>
        <taxon>Araneidae</taxon>
        <taxon>Caerostris</taxon>
    </lineage>
</organism>
<reference evidence="1 2" key="1">
    <citation type="submission" date="2021-06" db="EMBL/GenBank/DDBJ databases">
        <title>Caerostris extrusa draft genome.</title>
        <authorList>
            <person name="Kono N."/>
            <person name="Arakawa K."/>
        </authorList>
    </citation>
    <scope>NUCLEOTIDE SEQUENCE [LARGE SCALE GENOMIC DNA]</scope>
</reference>
<sequence>MHAACDIMNGASSLFTAKANCCLAVPKNCHEFHIARQKEIMRQILDGMEMNDRQLKSQARSKASSFVQGCEEWRHKLKALCTICFIR</sequence>
<protein>
    <submittedName>
        <fullName evidence="1">Uncharacterized protein</fullName>
    </submittedName>
</protein>
<name>A0AAV4REM1_CAEEX</name>
<comment type="caution">
    <text evidence="1">The sequence shown here is derived from an EMBL/GenBank/DDBJ whole genome shotgun (WGS) entry which is preliminary data.</text>
</comment>
<evidence type="ECO:0000313" key="2">
    <source>
        <dbReference type="Proteomes" id="UP001054945"/>
    </source>
</evidence>
<dbReference type="AlphaFoldDB" id="A0AAV4REM1"/>
<dbReference type="Proteomes" id="UP001054945">
    <property type="component" value="Unassembled WGS sequence"/>
</dbReference>
<keyword evidence="2" id="KW-1185">Reference proteome</keyword>